<dbReference type="AlphaFoldDB" id="S9SMJ5"/>
<dbReference type="Proteomes" id="UP000015344">
    <property type="component" value="Unassembled WGS sequence"/>
</dbReference>
<dbReference type="PATRIC" id="fig|1117108.3.peg.3650"/>
<comment type="caution">
    <text evidence="2">The sequence shown here is derived from an EMBL/GenBank/DDBJ whole genome shotgun (WGS) entry which is preliminary data.</text>
</comment>
<sequence>MKMNTLLALILACSLFAATPAMAEQADTNNGGTGIVQYSDLDQKLADSAEKAIEQYGNGKVFQLEEAFKDSYFVDKKKKRIGSSNPRIGAPLYRPMQFRARYLPYR</sequence>
<evidence type="ECO:0000313" key="2">
    <source>
        <dbReference type="EMBL" id="EPY05919.1"/>
    </source>
</evidence>
<keyword evidence="1" id="KW-0732">Signal</keyword>
<protein>
    <submittedName>
        <fullName evidence="2">Uncharacterized protein</fullName>
    </submittedName>
</protein>
<accession>S9SMJ5</accession>
<organism evidence="2 3">
    <name type="scientific">Paenibacillus alvei TS-15</name>
    <dbReference type="NCBI Taxonomy" id="1117108"/>
    <lineage>
        <taxon>Bacteria</taxon>
        <taxon>Bacillati</taxon>
        <taxon>Bacillota</taxon>
        <taxon>Bacilli</taxon>
        <taxon>Bacillales</taxon>
        <taxon>Paenibacillaceae</taxon>
        <taxon>Paenibacillus</taxon>
    </lineage>
</organism>
<evidence type="ECO:0000256" key="1">
    <source>
        <dbReference type="SAM" id="SignalP"/>
    </source>
</evidence>
<reference evidence="2 3" key="1">
    <citation type="submission" date="2013-05" db="EMBL/GenBank/DDBJ databases">
        <authorList>
            <person name="Strain E.A."/>
            <person name="Brown E."/>
            <person name="Allard M.W."/>
            <person name="Luo Y.L."/>
        </authorList>
    </citation>
    <scope>NUCLEOTIDE SEQUENCE [LARGE SCALE GENOMIC DNA]</scope>
    <source>
        <strain evidence="2 3">TS-15</strain>
    </source>
</reference>
<dbReference type="EMBL" id="ATMT01000060">
    <property type="protein sequence ID" value="EPY05919.1"/>
    <property type="molecule type" value="Genomic_DNA"/>
</dbReference>
<gene>
    <name evidence="2" type="ORF">PAALTS15_17721</name>
</gene>
<proteinExistence type="predicted"/>
<name>S9SMJ5_PAEAL</name>
<feature type="signal peptide" evidence="1">
    <location>
        <begin position="1"/>
        <end position="23"/>
    </location>
</feature>
<dbReference type="RefSeq" id="WP_021260831.1">
    <property type="nucleotide sequence ID" value="NZ_ATMT01000060.1"/>
</dbReference>
<evidence type="ECO:0000313" key="3">
    <source>
        <dbReference type="Proteomes" id="UP000015344"/>
    </source>
</evidence>
<feature type="chain" id="PRO_5004556644" evidence="1">
    <location>
        <begin position="24"/>
        <end position="106"/>
    </location>
</feature>